<comment type="caution">
    <text evidence="3">The sequence shown here is derived from an EMBL/GenBank/DDBJ whole genome shotgun (WGS) entry which is preliminary data.</text>
</comment>
<dbReference type="InterPro" id="IPR002201">
    <property type="entry name" value="Glyco_trans_9"/>
</dbReference>
<dbReference type="PANTHER" id="PTHR30160">
    <property type="entry name" value="TETRAACYLDISACCHARIDE 4'-KINASE-RELATED"/>
    <property type="match status" value="1"/>
</dbReference>
<sequence>MKRFHRKIKSYLRNIRLFLGRFILDKKPSRKWDPALLATSKILFIRHDGKIGDFIVSSFVYREIKKQYPNIHIGIVSACETQDLFKTDPHIDSLYITPQRALLPFWLIARKIAKENYDIVVDLTDFLRNRDIVLIRYVNAAINIGYNQTELKLFNRNIQANNEHITLDYESAMMILGLQKMDRHYSFPNIPITEELLTFCQQYLSKAYIAINFFGAANHKKFSTEQQIKWLTRLNLVYPDKIILILTYPKVTNELKPLLINDKYVMYEGTQTIFDSIELIKHASMVISPDTSIIHAASALNRPIIAFYMSSNPQNPYRKWLPMNAQNAMIYYYENNINEIDIATVKLPVIQGDLDLNS</sequence>
<dbReference type="GO" id="GO:0009244">
    <property type="term" value="P:lipopolysaccharide core region biosynthetic process"/>
    <property type="evidence" value="ECO:0007669"/>
    <property type="project" value="TreeGrafter"/>
</dbReference>
<evidence type="ECO:0000256" key="1">
    <source>
        <dbReference type="ARBA" id="ARBA00022676"/>
    </source>
</evidence>
<dbReference type="Gene3D" id="3.40.50.2000">
    <property type="entry name" value="Glycogen Phosphorylase B"/>
    <property type="match status" value="2"/>
</dbReference>
<gene>
    <name evidence="3" type="ORF">DES39_0947</name>
</gene>
<keyword evidence="2 3" id="KW-0808">Transferase</keyword>
<proteinExistence type="predicted"/>
<evidence type="ECO:0000313" key="3">
    <source>
        <dbReference type="EMBL" id="RKS87706.1"/>
    </source>
</evidence>
<dbReference type="SUPFAM" id="SSF53756">
    <property type="entry name" value="UDP-Glycosyltransferase/glycogen phosphorylase"/>
    <property type="match status" value="1"/>
</dbReference>
<dbReference type="Pfam" id="PF01075">
    <property type="entry name" value="Glyco_transf_9"/>
    <property type="match status" value="1"/>
</dbReference>
<name>A0A495RKL5_9GAMM</name>
<evidence type="ECO:0000256" key="2">
    <source>
        <dbReference type="ARBA" id="ARBA00022679"/>
    </source>
</evidence>
<keyword evidence="4" id="KW-1185">Reference proteome</keyword>
<dbReference type="GO" id="GO:0008713">
    <property type="term" value="F:ADP-heptose-lipopolysaccharide heptosyltransferase activity"/>
    <property type="evidence" value="ECO:0007669"/>
    <property type="project" value="TreeGrafter"/>
</dbReference>
<accession>A0A495RKL5</accession>
<protein>
    <submittedName>
        <fullName evidence="3">ADP-heptose:LPS heptosyltransferase</fullName>
    </submittedName>
</protein>
<dbReference type="RefSeq" id="WP_121144584.1">
    <property type="nucleotide sequence ID" value="NZ_RBWY01000001.1"/>
</dbReference>
<dbReference type="PANTHER" id="PTHR30160:SF15">
    <property type="entry name" value="GLYCOSYLTRANSFERASE HI_0523-RELATED"/>
    <property type="match status" value="1"/>
</dbReference>
<dbReference type="CDD" id="cd03789">
    <property type="entry name" value="GT9_LPS_heptosyltransferase"/>
    <property type="match status" value="1"/>
</dbReference>
<organism evidence="3 4">
    <name type="scientific">Orbus hercynius</name>
    <dbReference type="NCBI Taxonomy" id="593135"/>
    <lineage>
        <taxon>Bacteria</taxon>
        <taxon>Pseudomonadati</taxon>
        <taxon>Pseudomonadota</taxon>
        <taxon>Gammaproteobacteria</taxon>
        <taxon>Orbales</taxon>
        <taxon>Orbaceae</taxon>
        <taxon>Orbus</taxon>
    </lineage>
</organism>
<keyword evidence="1" id="KW-0328">Glycosyltransferase</keyword>
<dbReference type="OrthoDB" id="89608at2"/>
<dbReference type="AlphaFoldDB" id="A0A495RKL5"/>
<dbReference type="GO" id="GO:0005829">
    <property type="term" value="C:cytosol"/>
    <property type="evidence" value="ECO:0007669"/>
    <property type="project" value="TreeGrafter"/>
</dbReference>
<evidence type="ECO:0000313" key="4">
    <source>
        <dbReference type="Proteomes" id="UP000278542"/>
    </source>
</evidence>
<dbReference type="Proteomes" id="UP000278542">
    <property type="component" value="Unassembled WGS sequence"/>
</dbReference>
<dbReference type="EMBL" id="RBWY01000001">
    <property type="protein sequence ID" value="RKS87706.1"/>
    <property type="molecule type" value="Genomic_DNA"/>
</dbReference>
<reference evidence="3 4" key="1">
    <citation type="submission" date="2018-10" db="EMBL/GenBank/DDBJ databases">
        <title>Genomic Encyclopedia of Type Strains, Phase IV (KMG-IV): sequencing the most valuable type-strain genomes for metagenomic binning, comparative biology and taxonomic classification.</title>
        <authorList>
            <person name="Goeker M."/>
        </authorList>
    </citation>
    <scope>NUCLEOTIDE SEQUENCE [LARGE SCALE GENOMIC DNA]</scope>
    <source>
        <strain evidence="3 4">DSM 22228</strain>
    </source>
</reference>
<dbReference type="InterPro" id="IPR051199">
    <property type="entry name" value="LPS_LOS_Heptosyltrfase"/>
</dbReference>